<dbReference type="PRINTS" id="PR00369">
    <property type="entry name" value="FLAVODOXIN"/>
</dbReference>
<dbReference type="Gene3D" id="2.40.30.10">
    <property type="entry name" value="Translation factors"/>
    <property type="match status" value="1"/>
</dbReference>
<dbReference type="InterPro" id="IPR017927">
    <property type="entry name" value="FAD-bd_FR_type"/>
</dbReference>
<feature type="domain" description="FAD-binding FR-type" evidence="9">
    <location>
        <begin position="174"/>
        <end position="429"/>
    </location>
</feature>
<dbReference type="Gene3D" id="3.40.50.360">
    <property type="match status" value="1"/>
</dbReference>
<dbReference type="Gene3D" id="3.40.50.80">
    <property type="entry name" value="Nucleotide-binding domain of ferredoxin-NADP reductase (FNR) module"/>
    <property type="match status" value="1"/>
</dbReference>
<dbReference type="Gene3D" id="1.20.990.10">
    <property type="entry name" value="NADPH-cytochrome p450 Reductase, Chain A, domain 3"/>
    <property type="match status" value="1"/>
</dbReference>
<dbReference type="PRINTS" id="PR00371">
    <property type="entry name" value="FPNCR"/>
</dbReference>
<dbReference type="InterPro" id="IPR001433">
    <property type="entry name" value="OxRdtase_FAD/NAD-bd"/>
</dbReference>
<organism evidence="10 11">
    <name type="scientific">Batillaria attramentaria</name>
    <dbReference type="NCBI Taxonomy" id="370345"/>
    <lineage>
        <taxon>Eukaryota</taxon>
        <taxon>Metazoa</taxon>
        <taxon>Spiralia</taxon>
        <taxon>Lophotrochozoa</taxon>
        <taxon>Mollusca</taxon>
        <taxon>Gastropoda</taxon>
        <taxon>Caenogastropoda</taxon>
        <taxon>Sorbeoconcha</taxon>
        <taxon>Cerithioidea</taxon>
        <taxon>Batillariidae</taxon>
        <taxon>Batillaria</taxon>
    </lineage>
</organism>
<dbReference type="EMBL" id="JACVVK020000046">
    <property type="protein sequence ID" value="KAK7499044.1"/>
    <property type="molecule type" value="Genomic_DNA"/>
</dbReference>
<dbReference type="SUPFAM" id="SSF63380">
    <property type="entry name" value="Riboflavin synthase domain-like"/>
    <property type="match status" value="1"/>
</dbReference>
<dbReference type="PROSITE" id="PS51384">
    <property type="entry name" value="FAD_FR"/>
    <property type="match status" value="1"/>
</dbReference>
<keyword evidence="3" id="KW-0285">Flavoprotein</keyword>
<evidence type="ECO:0000313" key="11">
    <source>
        <dbReference type="Proteomes" id="UP001519460"/>
    </source>
</evidence>
<accession>A0ABD0LJ90</accession>
<dbReference type="SUPFAM" id="SSF52343">
    <property type="entry name" value="Ferredoxin reductase-like, C-terminal NADP-linked domain"/>
    <property type="match status" value="1"/>
</dbReference>
<feature type="domain" description="Flavodoxin-like" evidence="8">
    <location>
        <begin position="73"/>
        <end position="216"/>
    </location>
</feature>
<comment type="cofactor">
    <cofactor evidence="2">
        <name>FAD</name>
        <dbReference type="ChEBI" id="CHEBI:57692"/>
    </cofactor>
</comment>
<dbReference type="AlphaFoldDB" id="A0ABD0LJ90"/>
<reference evidence="10 11" key="1">
    <citation type="journal article" date="2023" name="Sci. Data">
        <title>Genome assembly of the Korean intertidal mud-creeper Batillaria attramentaria.</title>
        <authorList>
            <person name="Patra A.K."/>
            <person name="Ho P.T."/>
            <person name="Jun S."/>
            <person name="Lee S.J."/>
            <person name="Kim Y."/>
            <person name="Won Y.J."/>
        </authorList>
    </citation>
    <scope>NUCLEOTIDE SEQUENCE [LARGE SCALE GENOMIC DNA]</scope>
    <source>
        <strain evidence="10">Wonlab-2016</strain>
    </source>
</reference>
<dbReference type="InterPro" id="IPR001094">
    <property type="entry name" value="Flavdoxin-like"/>
</dbReference>
<dbReference type="InterPro" id="IPR023173">
    <property type="entry name" value="NADPH_Cyt_P450_Rdtase_alpha"/>
</dbReference>
<dbReference type="InterPro" id="IPR008254">
    <property type="entry name" value="Flavodoxin/NO_synth"/>
</dbReference>
<evidence type="ECO:0000256" key="6">
    <source>
        <dbReference type="ARBA" id="ARBA00022857"/>
    </source>
</evidence>
<dbReference type="InterPro" id="IPR003097">
    <property type="entry name" value="CysJ-like_FAD-binding"/>
</dbReference>
<dbReference type="InterPro" id="IPR029039">
    <property type="entry name" value="Flavoprotein-like_sf"/>
</dbReference>
<evidence type="ECO:0000259" key="8">
    <source>
        <dbReference type="PROSITE" id="PS50902"/>
    </source>
</evidence>
<dbReference type="InterPro" id="IPR039261">
    <property type="entry name" value="FNR_nucleotide-bd"/>
</dbReference>
<keyword evidence="6" id="KW-0521">NADP</keyword>
<dbReference type="SUPFAM" id="SSF52218">
    <property type="entry name" value="Flavoproteins"/>
    <property type="match status" value="1"/>
</dbReference>
<evidence type="ECO:0000313" key="10">
    <source>
        <dbReference type="EMBL" id="KAK7499044.1"/>
    </source>
</evidence>
<keyword evidence="4" id="KW-0288">FMN</keyword>
<name>A0ABD0LJ90_9CAEN</name>
<evidence type="ECO:0000256" key="5">
    <source>
        <dbReference type="ARBA" id="ARBA00022827"/>
    </source>
</evidence>
<dbReference type="GO" id="GO:0016491">
    <property type="term" value="F:oxidoreductase activity"/>
    <property type="evidence" value="ECO:0007669"/>
    <property type="project" value="UniProtKB-KW"/>
</dbReference>
<comment type="caution">
    <text evidence="10">The sequence shown here is derived from an EMBL/GenBank/DDBJ whole genome shotgun (WGS) entry which is preliminary data.</text>
</comment>
<proteinExistence type="predicted"/>
<evidence type="ECO:0000256" key="1">
    <source>
        <dbReference type="ARBA" id="ARBA00001917"/>
    </source>
</evidence>
<keyword evidence="11" id="KW-1185">Reference proteome</keyword>
<comment type="cofactor">
    <cofactor evidence="1">
        <name>FMN</name>
        <dbReference type="ChEBI" id="CHEBI:58210"/>
    </cofactor>
</comment>
<evidence type="ECO:0000256" key="2">
    <source>
        <dbReference type="ARBA" id="ARBA00001974"/>
    </source>
</evidence>
<gene>
    <name evidence="10" type="ORF">BaRGS_00009591</name>
</gene>
<dbReference type="PROSITE" id="PS50902">
    <property type="entry name" value="FLAVODOXIN_LIKE"/>
    <property type="match status" value="1"/>
</dbReference>
<dbReference type="Pfam" id="PF00667">
    <property type="entry name" value="FAD_binding_1"/>
    <property type="match status" value="1"/>
</dbReference>
<evidence type="ECO:0000256" key="4">
    <source>
        <dbReference type="ARBA" id="ARBA00022643"/>
    </source>
</evidence>
<protein>
    <submittedName>
        <fullName evidence="10">Uncharacterized protein</fullName>
    </submittedName>
</protein>
<dbReference type="PANTHER" id="PTHR19384">
    <property type="entry name" value="NITRIC OXIDE SYNTHASE-RELATED"/>
    <property type="match status" value="1"/>
</dbReference>
<dbReference type="Pfam" id="PF00175">
    <property type="entry name" value="NAD_binding_1"/>
    <property type="match status" value="1"/>
</dbReference>
<sequence length="566" mass="63955">MWEVACFTVFLAVVVFYLFGTLGKTHDSGNHSLDAFIRKKPPELRSDGDSVSKASRRSFGDTQHYMADRGRHILILYGTEYGFSEEVATVLCRRIQQFADVNKSAWNPRLLSVEHFNHFDLDQEQMCFIVISTSGDGVPPSAARGFMEALVAREQPFSRLAFSVLALGDSNYPHFCRTGKLLANRLLALEAHHVVKPAEVDGEDWDVINQWMHAVLHWLGSPSAAQAVDLQHEYLDWAKINQSESDGYSDALGIYPMNNPDVVQHILDMLLLSGGECVPVPSQRFEGDENGVSSREALLWYYDIKQLTMATLSAMKNVTSMENAANRDQIINSKDMELVDVLEEWDINCSSSFSLDIISTLRPLQPRYYSISSSPLLDKNLLTITAAVVRYTTHGKPREGVASTYLQDRLVIGGQCPVFVSSNPDFRLPVQNNIPIILIDLAKTRGNAYLYFGCRHPEKDFLYRKELETWESKGIVKLRVAFSRHQQHKVYVQHLLQEDSYLVWNLIAEESAVVYVCGDAWNMAPDVNTTLLNIIRCHMQCGIQAAEDFLAEMEAAGRYKKDVWLV</sequence>
<keyword evidence="5" id="KW-0274">FAD</keyword>
<dbReference type="Pfam" id="PF00258">
    <property type="entry name" value="Flavodoxin_1"/>
    <property type="match status" value="1"/>
</dbReference>
<keyword evidence="7" id="KW-0560">Oxidoreductase</keyword>
<dbReference type="Proteomes" id="UP001519460">
    <property type="component" value="Unassembled WGS sequence"/>
</dbReference>
<evidence type="ECO:0000259" key="9">
    <source>
        <dbReference type="PROSITE" id="PS51384"/>
    </source>
</evidence>
<evidence type="ECO:0000256" key="3">
    <source>
        <dbReference type="ARBA" id="ARBA00022630"/>
    </source>
</evidence>
<evidence type="ECO:0000256" key="7">
    <source>
        <dbReference type="ARBA" id="ARBA00023002"/>
    </source>
</evidence>
<dbReference type="InterPro" id="IPR017938">
    <property type="entry name" value="Riboflavin_synthase-like_b-brl"/>
</dbReference>
<dbReference type="InterPro" id="IPR001709">
    <property type="entry name" value="Flavoprot_Pyr_Nucl_cyt_Rdtase"/>
</dbReference>